<dbReference type="GO" id="GO:0005886">
    <property type="term" value="C:plasma membrane"/>
    <property type="evidence" value="ECO:0007669"/>
    <property type="project" value="UniProtKB-SubCell"/>
</dbReference>
<evidence type="ECO:0000256" key="1">
    <source>
        <dbReference type="ARBA" id="ARBA00004429"/>
    </source>
</evidence>
<evidence type="ECO:0000259" key="10">
    <source>
        <dbReference type="PROSITE" id="PS50928"/>
    </source>
</evidence>
<evidence type="ECO:0000256" key="6">
    <source>
        <dbReference type="ARBA" id="ARBA00022989"/>
    </source>
</evidence>
<name>A0A0A3Z6B3_9GAMM</name>
<comment type="caution">
    <text evidence="11">The sequence shown here is derived from an EMBL/GenBank/DDBJ whole genome shotgun (WGS) entry which is preliminary data.</text>
</comment>
<accession>A0A0A3Z6B3</accession>
<evidence type="ECO:0000256" key="7">
    <source>
        <dbReference type="ARBA" id="ARBA00023136"/>
    </source>
</evidence>
<dbReference type="Pfam" id="PF00528">
    <property type="entry name" value="BPD_transp_1"/>
    <property type="match status" value="1"/>
</dbReference>
<evidence type="ECO:0000256" key="9">
    <source>
        <dbReference type="RuleBase" id="RU363032"/>
    </source>
</evidence>
<dbReference type="InterPro" id="IPR035906">
    <property type="entry name" value="MetI-like_sf"/>
</dbReference>
<comment type="similarity">
    <text evidence="8">Belongs to the binding-protein-dependent transport system permease family. OppBC subfamily.</text>
</comment>
<dbReference type="PANTHER" id="PTHR43163:SF6">
    <property type="entry name" value="DIPEPTIDE TRANSPORT SYSTEM PERMEASE PROTEIN DPPB-RELATED"/>
    <property type="match status" value="1"/>
</dbReference>
<dbReference type="InterPro" id="IPR045621">
    <property type="entry name" value="BPD_transp_1_N"/>
</dbReference>
<evidence type="ECO:0000313" key="12">
    <source>
        <dbReference type="Proteomes" id="UP000030351"/>
    </source>
</evidence>
<evidence type="ECO:0000256" key="2">
    <source>
        <dbReference type="ARBA" id="ARBA00022448"/>
    </source>
</evidence>
<reference evidence="11 12" key="1">
    <citation type="submission" date="2014-10" db="EMBL/GenBank/DDBJ databases">
        <title>Genome sequence of Erwinia typographi M043b.</title>
        <authorList>
            <person name="Chan K.-G."/>
            <person name="Tan W.-S."/>
        </authorList>
    </citation>
    <scope>NUCLEOTIDE SEQUENCE [LARGE SCALE GENOMIC DNA]</scope>
    <source>
        <strain evidence="11 12">M043b</strain>
    </source>
</reference>
<gene>
    <name evidence="11" type="ORF">NG99_08330</name>
</gene>
<dbReference type="CDD" id="cd06261">
    <property type="entry name" value="TM_PBP2"/>
    <property type="match status" value="1"/>
</dbReference>
<dbReference type="RefSeq" id="WP_034890730.1">
    <property type="nucleotide sequence ID" value="NZ_JRUQ01000027.1"/>
</dbReference>
<dbReference type="SUPFAM" id="SSF161098">
    <property type="entry name" value="MetI-like"/>
    <property type="match status" value="1"/>
</dbReference>
<keyword evidence="3" id="KW-1003">Cell membrane</keyword>
<dbReference type="PANTHER" id="PTHR43163">
    <property type="entry name" value="DIPEPTIDE TRANSPORT SYSTEM PERMEASE PROTEIN DPPB-RELATED"/>
    <property type="match status" value="1"/>
</dbReference>
<keyword evidence="12" id="KW-1185">Reference proteome</keyword>
<keyword evidence="4" id="KW-0997">Cell inner membrane</keyword>
<feature type="transmembrane region" description="Helical" evidence="9">
    <location>
        <begin position="99"/>
        <end position="122"/>
    </location>
</feature>
<feature type="transmembrane region" description="Helical" evidence="9">
    <location>
        <begin position="229"/>
        <end position="254"/>
    </location>
</feature>
<feature type="transmembrane region" description="Helical" evidence="9">
    <location>
        <begin position="12"/>
        <end position="30"/>
    </location>
</feature>
<dbReference type="PROSITE" id="PS50928">
    <property type="entry name" value="ABC_TM1"/>
    <property type="match status" value="1"/>
</dbReference>
<feature type="transmembrane region" description="Helical" evidence="9">
    <location>
        <begin position="134"/>
        <end position="159"/>
    </location>
</feature>
<evidence type="ECO:0000313" key="11">
    <source>
        <dbReference type="EMBL" id="KGT94607.1"/>
    </source>
</evidence>
<dbReference type="InterPro" id="IPR000515">
    <property type="entry name" value="MetI-like"/>
</dbReference>
<keyword evidence="2 9" id="KW-0813">Transport</keyword>
<dbReference type="EMBL" id="JRUQ01000027">
    <property type="protein sequence ID" value="KGT94607.1"/>
    <property type="molecule type" value="Genomic_DNA"/>
</dbReference>
<evidence type="ECO:0000256" key="5">
    <source>
        <dbReference type="ARBA" id="ARBA00022692"/>
    </source>
</evidence>
<proteinExistence type="inferred from homology"/>
<evidence type="ECO:0000256" key="3">
    <source>
        <dbReference type="ARBA" id="ARBA00022475"/>
    </source>
</evidence>
<sequence length="307" mass="34079">MLQFIARRSIAALVTVWIATLAAVLLIHLVPGDPVRTMFAQSQGVTPAQIEEIRHNFGLDLPIYQQYFNYLVRLFHGDMGVTIRGQQPVLKLIMICLPYTLALTCSAMVVALLFGMTCGFIAAYKRGSWFDSALMVTAILGVSLPHFWLGLMLMLLFSVKWGLLPVAGTGFEGLILPALTLGITNAAIIARLTRSSMIEIFSQDFIRTARAKGLPRTLVLYRHALRAGLIPVITMMGMQFTYLMGGAVIIENVFSWNGIGRLAVQAIFQRDYPLIQGFILVFAFIVAIVSLLLDILYAWLDPRIKVQ</sequence>
<feature type="transmembrane region" description="Helical" evidence="9">
    <location>
        <begin position="274"/>
        <end position="300"/>
    </location>
</feature>
<dbReference type="STRING" id="371042.NG99_08330"/>
<comment type="subcellular location">
    <subcellularLocation>
        <location evidence="1">Cell inner membrane</location>
        <topology evidence="1">Multi-pass membrane protein</topology>
    </subcellularLocation>
    <subcellularLocation>
        <location evidence="9">Cell membrane</location>
        <topology evidence="9">Multi-pass membrane protein</topology>
    </subcellularLocation>
</comment>
<dbReference type="AlphaFoldDB" id="A0A0A3Z6B3"/>
<keyword evidence="7 9" id="KW-0472">Membrane</keyword>
<dbReference type="Pfam" id="PF19300">
    <property type="entry name" value="BPD_transp_1_N"/>
    <property type="match status" value="1"/>
</dbReference>
<evidence type="ECO:0000256" key="8">
    <source>
        <dbReference type="ARBA" id="ARBA00024202"/>
    </source>
</evidence>
<keyword evidence="5 9" id="KW-0812">Transmembrane</keyword>
<keyword evidence="6 9" id="KW-1133">Transmembrane helix</keyword>
<protein>
    <submittedName>
        <fullName evidence="11">Glutathione ABC transporter permease</fullName>
    </submittedName>
</protein>
<dbReference type="eggNOG" id="COG0601">
    <property type="taxonomic scope" value="Bacteria"/>
</dbReference>
<dbReference type="Proteomes" id="UP000030351">
    <property type="component" value="Unassembled WGS sequence"/>
</dbReference>
<evidence type="ECO:0000256" key="4">
    <source>
        <dbReference type="ARBA" id="ARBA00022519"/>
    </source>
</evidence>
<organism evidence="11 12">
    <name type="scientific">Erwinia typographi</name>
    <dbReference type="NCBI Taxonomy" id="371042"/>
    <lineage>
        <taxon>Bacteria</taxon>
        <taxon>Pseudomonadati</taxon>
        <taxon>Pseudomonadota</taxon>
        <taxon>Gammaproteobacteria</taxon>
        <taxon>Enterobacterales</taxon>
        <taxon>Erwiniaceae</taxon>
        <taxon>Erwinia</taxon>
    </lineage>
</organism>
<dbReference type="GO" id="GO:0055085">
    <property type="term" value="P:transmembrane transport"/>
    <property type="evidence" value="ECO:0007669"/>
    <property type="project" value="InterPro"/>
</dbReference>
<dbReference type="OrthoDB" id="9805855at2"/>
<feature type="domain" description="ABC transmembrane type-1" evidence="10">
    <location>
        <begin position="97"/>
        <end position="297"/>
    </location>
</feature>
<dbReference type="Gene3D" id="1.10.3720.10">
    <property type="entry name" value="MetI-like"/>
    <property type="match status" value="1"/>
</dbReference>
<feature type="transmembrane region" description="Helical" evidence="9">
    <location>
        <begin position="174"/>
        <end position="193"/>
    </location>
</feature>